<reference evidence="9 10" key="1">
    <citation type="submission" date="2021-01" db="EMBL/GenBank/DDBJ databases">
        <title>Genomic Encyclopedia of Type Strains, Phase IV (KMG-IV): sequencing the most valuable type-strain genomes for metagenomic binning, comparative biology and taxonomic classification.</title>
        <authorList>
            <person name="Goeker M."/>
        </authorList>
    </citation>
    <scope>NUCLEOTIDE SEQUENCE [LARGE SCALE GENOMIC DNA]</scope>
    <source>
        <strain evidence="9 10">DSM 24436</strain>
    </source>
</reference>
<name>A0ABS2MPV9_9FIRM</name>
<dbReference type="EMBL" id="JAFBDT010000005">
    <property type="protein sequence ID" value="MBM7561417.1"/>
    <property type="molecule type" value="Genomic_DNA"/>
</dbReference>
<evidence type="ECO:0000256" key="7">
    <source>
        <dbReference type="ARBA" id="ARBA00023136"/>
    </source>
</evidence>
<evidence type="ECO:0000256" key="2">
    <source>
        <dbReference type="ARBA" id="ARBA00022475"/>
    </source>
</evidence>
<keyword evidence="7" id="KW-0472">Membrane</keyword>
<protein>
    <submittedName>
        <fullName evidence="9">D-methionine transport system ATP-binding protein</fullName>
    </submittedName>
</protein>
<comment type="caution">
    <text evidence="9">The sequence shown here is derived from an EMBL/GenBank/DDBJ whole genome shotgun (WGS) entry which is preliminary data.</text>
</comment>
<keyword evidence="5" id="KW-1278">Translocase</keyword>
<evidence type="ECO:0000313" key="9">
    <source>
        <dbReference type="EMBL" id="MBM7561417.1"/>
    </source>
</evidence>
<dbReference type="InterPro" id="IPR003593">
    <property type="entry name" value="AAA+_ATPase"/>
</dbReference>
<dbReference type="Proteomes" id="UP000767854">
    <property type="component" value="Unassembled WGS sequence"/>
</dbReference>
<dbReference type="RefSeq" id="WP_204662905.1">
    <property type="nucleotide sequence ID" value="NZ_JAFBDT010000005.1"/>
</dbReference>
<keyword evidence="10" id="KW-1185">Reference proteome</keyword>
<evidence type="ECO:0000259" key="8">
    <source>
        <dbReference type="PROSITE" id="PS50893"/>
    </source>
</evidence>
<dbReference type="GO" id="GO:0005524">
    <property type="term" value="F:ATP binding"/>
    <property type="evidence" value="ECO:0007669"/>
    <property type="project" value="UniProtKB-KW"/>
</dbReference>
<evidence type="ECO:0000313" key="10">
    <source>
        <dbReference type="Proteomes" id="UP000767854"/>
    </source>
</evidence>
<dbReference type="InterPro" id="IPR050086">
    <property type="entry name" value="MetN_ABC_transporter-like"/>
</dbReference>
<feature type="domain" description="ABC transporter" evidence="8">
    <location>
        <begin position="2"/>
        <end position="241"/>
    </location>
</feature>
<dbReference type="PANTHER" id="PTHR43166:SF30">
    <property type="entry name" value="METHIONINE IMPORT ATP-BINDING PROTEIN METN"/>
    <property type="match status" value="1"/>
</dbReference>
<evidence type="ECO:0000256" key="4">
    <source>
        <dbReference type="ARBA" id="ARBA00022840"/>
    </source>
</evidence>
<evidence type="ECO:0000256" key="6">
    <source>
        <dbReference type="ARBA" id="ARBA00022970"/>
    </source>
</evidence>
<organism evidence="9 10">
    <name type="scientific">Fusibacter tunisiensis</name>
    <dbReference type="NCBI Taxonomy" id="1008308"/>
    <lineage>
        <taxon>Bacteria</taxon>
        <taxon>Bacillati</taxon>
        <taxon>Bacillota</taxon>
        <taxon>Clostridia</taxon>
        <taxon>Eubacteriales</taxon>
        <taxon>Eubacteriales Family XII. Incertae Sedis</taxon>
        <taxon>Fusibacter</taxon>
    </lineage>
</organism>
<keyword evidence="1" id="KW-0813">Transport</keyword>
<keyword evidence="2" id="KW-1003">Cell membrane</keyword>
<gene>
    <name evidence="9" type="ORF">JOC49_000937</name>
</gene>
<dbReference type="Pfam" id="PF09383">
    <property type="entry name" value="NIL"/>
    <property type="match status" value="1"/>
</dbReference>
<dbReference type="SUPFAM" id="SSF55021">
    <property type="entry name" value="ACT-like"/>
    <property type="match status" value="1"/>
</dbReference>
<dbReference type="Gene3D" id="3.30.70.260">
    <property type="match status" value="1"/>
</dbReference>
<dbReference type="Gene3D" id="3.40.50.300">
    <property type="entry name" value="P-loop containing nucleotide triphosphate hydrolases"/>
    <property type="match status" value="1"/>
</dbReference>
<dbReference type="PROSITE" id="PS50893">
    <property type="entry name" value="ABC_TRANSPORTER_2"/>
    <property type="match status" value="1"/>
</dbReference>
<dbReference type="CDD" id="cd03258">
    <property type="entry name" value="ABC_MetN_methionine_transporter"/>
    <property type="match status" value="1"/>
</dbReference>
<dbReference type="InterPro" id="IPR017871">
    <property type="entry name" value="ABC_transporter-like_CS"/>
</dbReference>
<dbReference type="Pfam" id="PF00005">
    <property type="entry name" value="ABC_tran"/>
    <property type="match status" value="1"/>
</dbReference>
<dbReference type="PANTHER" id="PTHR43166">
    <property type="entry name" value="AMINO ACID IMPORT ATP-BINDING PROTEIN"/>
    <property type="match status" value="1"/>
</dbReference>
<accession>A0ABS2MPV9</accession>
<dbReference type="SUPFAM" id="SSF52540">
    <property type="entry name" value="P-loop containing nucleoside triphosphate hydrolases"/>
    <property type="match status" value="1"/>
</dbReference>
<proteinExistence type="predicted"/>
<dbReference type="InterPro" id="IPR003439">
    <property type="entry name" value="ABC_transporter-like_ATP-bd"/>
</dbReference>
<evidence type="ECO:0000256" key="3">
    <source>
        <dbReference type="ARBA" id="ARBA00022741"/>
    </source>
</evidence>
<keyword evidence="6" id="KW-0029">Amino-acid transport</keyword>
<evidence type="ECO:0000256" key="1">
    <source>
        <dbReference type="ARBA" id="ARBA00022448"/>
    </source>
</evidence>
<evidence type="ECO:0000256" key="5">
    <source>
        <dbReference type="ARBA" id="ARBA00022967"/>
    </source>
</evidence>
<keyword evidence="4 9" id="KW-0067">ATP-binding</keyword>
<dbReference type="PROSITE" id="PS00211">
    <property type="entry name" value="ABC_TRANSPORTER_1"/>
    <property type="match status" value="1"/>
</dbReference>
<dbReference type="InterPro" id="IPR027417">
    <property type="entry name" value="P-loop_NTPase"/>
</dbReference>
<dbReference type="InterPro" id="IPR045865">
    <property type="entry name" value="ACT-like_dom_sf"/>
</dbReference>
<keyword evidence="3" id="KW-0547">Nucleotide-binding</keyword>
<dbReference type="InterPro" id="IPR018449">
    <property type="entry name" value="NIL_domain"/>
</dbReference>
<sequence>MIKIQNLSKIYDNSKRPLVAIDSINLDIDKGDIFGIVGLSGAGKSTLVRCINRIEKPSSGSIIINGVDMAELEGKALRQARYAIGMVFQNFNLFNSKTVYENVAFPLKVKGMDKNTIHQHVMDLLEKVELMDKKDVHPMRLSGGQKQRVGIARALAGNPSVLLCDEATSALDPKTTDQILTLLKRINKELGVTLIVITHEMDVVKSICNKVAILENGCIIESGETVDVFTHQSSEKTRHFINNRPIEGPHSKLAKNSSRLLLTFKGDTADRPVLAGLIQEFSLNVNIRSGSIDSIQETSVGKLIVDIPSTSNNLDEIIQYLMQHGAGVEVIS</sequence>
<dbReference type="SMART" id="SM00930">
    <property type="entry name" value="NIL"/>
    <property type="match status" value="1"/>
</dbReference>
<dbReference type="InterPro" id="IPR041701">
    <property type="entry name" value="MetN_ABC"/>
</dbReference>
<dbReference type="SMART" id="SM00382">
    <property type="entry name" value="AAA"/>
    <property type="match status" value="1"/>
</dbReference>